<dbReference type="InterPro" id="IPR016135">
    <property type="entry name" value="UBQ-conjugating_enzyme/RWD"/>
</dbReference>
<comment type="caution">
    <text evidence="5">The sequence shown here is derived from an EMBL/GenBank/DDBJ whole genome shotgun (WGS) entry which is preliminary data.</text>
</comment>
<accession>A0ABR4ACE3</accession>
<dbReference type="InterPro" id="IPR000608">
    <property type="entry name" value="UBC"/>
</dbReference>
<feature type="compositionally biased region" description="Low complexity" evidence="3">
    <location>
        <begin position="765"/>
        <end position="776"/>
    </location>
</feature>
<feature type="region of interest" description="Disordered" evidence="3">
    <location>
        <begin position="137"/>
        <end position="159"/>
    </location>
</feature>
<gene>
    <name evidence="5" type="ORF">N7G274_005020</name>
</gene>
<dbReference type="Gene3D" id="3.10.110.10">
    <property type="entry name" value="Ubiquitin Conjugating Enzyme"/>
    <property type="match status" value="1"/>
</dbReference>
<evidence type="ECO:0000313" key="6">
    <source>
        <dbReference type="Proteomes" id="UP001590950"/>
    </source>
</evidence>
<keyword evidence="1" id="KW-0808">Transferase</keyword>
<dbReference type="PROSITE" id="PS50127">
    <property type="entry name" value="UBC_2"/>
    <property type="match status" value="1"/>
</dbReference>
<keyword evidence="6" id="KW-1185">Reference proteome</keyword>
<dbReference type="Proteomes" id="UP001590950">
    <property type="component" value="Unassembled WGS sequence"/>
</dbReference>
<feature type="compositionally biased region" description="Polar residues" evidence="3">
    <location>
        <begin position="781"/>
        <end position="792"/>
    </location>
</feature>
<evidence type="ECO:0000256" key="3">
    <source>
        <dbReference type="SAM" id="MobiDB-lite"/>
    </source>
</evidence>
<dbReference type="PANTHER" id="PTHR46116">
    <property type="entry name" value="(E3-INDEPENDENT) E2 UBIQUITIN-CONJUGATING ENZYME"/>
    <property type="match status" value="1"/>
</dbReference>
<evidence type="ECO:0000313" key="5">
    <source>
        <dbReference type="EMBL" id="KAL2042526.1"/>
    </source>
</evidence>
<feature type="domain" description="UBC core" evidence="4">
    <location>
        <begin position="846"/>
        <end position="1010"/>
    </location>
</feature>
<feature type="region of interest" description="Disordered" evidence="3">
    <location>
        <begin position="763"/>
        <end position="792"/>
    </location>
</feature>
<evidence type="ECO:0000256" key="2">
    <source>
        <dbReference type="ARBA" id="ARBA00022786"/>
    </source>
</evidence>
<evidence type="ECO:0000259" key="4">
    <source>
        <dbReference type="PROSITE" id="PS50127"/>
    </source>
</evidence>
<dbReference type="InterPro" id="IPR057735">
    <property type="entry name" value="UBE2O-like_tSH3-B"/>
</dbReference>
<dbReference type="PANTHER" id="PTHR46116:SF15">
    <property type="entry name" value="(E3-INDEPENDENT) E2 UBIQUITIN-CONJUGATING ENZYME"/>
    <property type="match status" value="1"/>
</dbReference>
<name>A0ABR4ACE3_9LECA</name>
<sequence>MSSFYFEDTCAFKADPSIIGTVEITWSEVESDVDKSRERLNLYVHKDLPSEVLKTWHDHERLSPGYVIIGVMSQPYDGYCLVHESSLLLVDRALAAGDCVKRSPSTAQSGIVISTSLVCELQPLCSEAEYNRRERPTAQAFTPSHGPHAPKSKSKPNRIPIPQARVPSCTLPALSSLRVPASELIYWHSYREEDFVIFTDWVGQVTCVYDEVAIRLSNGSVVVVEDSRELDEPYWIPGSRSCELVERLDGAGFYRYWPTKHARGVRKPDVVPAEPCYPGQYVQTKKGNLRCGRWKFGAYDPAISPTGIVVDVRCVQLEVRWLYPNQSKLLKDHAHPPAGLLKIDELESGEVLVYDRGRIPKTPIAAHLARASYGPDTGLGHRVRFRDPAGAVLKYGVPVDPEAGGPVSNSSHFRRIPRSATQGFDMNVLQVTSTSTKALVRWQDCTVTEEKSIDLYPYFHPDDHDVWPGTKVSYIPDEIQLKDCYTGIRTGITHLSKVGVVQHVDAVERIASVRWFKAPRVDLDEGKLWQISGVMYGEIGDEVSIVSLYELMACDALNVEIADGVIIVPDADLSANDNSGSSRSSFADIAGARGMLELAGDTPGVLPFPAAPHLHVVSSANSAIEQSGPRNVDWCGEVVDLCLDGQITIRLGAATDVRDIKIPPERALIFTPAESDVDSYDSDEDSQASGWTDELSVSDSETDSVSDDMSVDALGVSIEYEGGRILDGAGDDAMWTTEEEDQEDSEMPMANDKAHEALDANAMTSSPAPAAKQSAPELPETSPTTSSLAHAVRQSQVKAPLSAFHGLEGRAISFSSYSSMPEQYAVLEEPPIDHHYAAKIPALNPQMMRRIMKENEIMRYSLPDGVFVRTWETRWDLLRVLIIGPHDTPYEFVPFVFDFQFGAKFPTSPPDAFFHAWTGKTGRINPNLYEDGTICLSLLGTWNADERNEAWSSKTSTVLQIIVSLMGLVLVKEPYYNEAGYDVLIGSEEARVPSALYSEKVYVMAKSFLRAALSRPLQGIRDIIRWLYLSQPEGPHLLRRVVEDSRALLPEAQARCKTDSSIKGNDASITEPARISAGALILLRKELDWLSVYLSLDERDAQCFD</sequence>
<feature type="region of interest" description="Disordered" evidence="3">
    <location>
        <begin position="672"/>
        <end position="710"/>
    </location>
</feature>
<dbReference type="Pfam" id="PF23046">
    <property type="entry name" value="tSH3-B_UBE2O"/>
    <property type="match status" value="1"/>
</dbReference>
<evidence type="ECO:0000256" key="1">
    <source>
        <dbReference type="ARBA" id="ARBA00022679"/>
    </source>
</evidence>
<dbReference type="EMBL" id="JBEFKJ010000014">
    <property type="protein sequence ID" value="KAL2042526.1"/>
    <property type="molecule type" value="Genomic_DNA"/>
</dbReference>
<dbReference type="Pfam" id="PF00179">
    <property type="entry name" value="UQ_con"/>
    <property type="match status" value="1"/>
</dbReference>
<dbReference type="CDD" id="cd23837">
    <property type="entry name" value="UBCc_UBE2O"/>
    <property type="match status" value="1"/>
</dbReference>
<keyword evidence="2" id="KW-0833">Ubl conjugation pathway</keyword>
<protein>
    <recommendedName>
        <fullName evidence="4">UBC core domain-containing protein</fullName>
    </recommendedName>
</protein>
<feature type="compositionally biased region" description="Acidic residues" evidence="3">
    <location>
        <begin position="700"/>
        <end position="710"/>
    </location>
</feature>
<reference evidence="5 6" key="1">
    <citation type="submission" date="2024-09" db="EMBL/GenBank/DDBJ databases">
        <title>Rethinking Asexuality: The Enigmatic Case of Functional Sexual Genes in Lepraria (Stereocaulaceae).</title>
        <authorList>
            <person name="Doellman M."/>
            <person name="Sun Y."/>
            <person name="Barcenas-Pena A."/>
            <person name="Lumbsch H.T."/>
            <person name="Grewe F."/>
        </authorList>
    </citation>
    <scope>NUCLEOTIDE SEQUENCE [LARGE SCALE GENOMIC DNA]</scope>
    <source>
        <strain evidence="5 6">Mercado 3170</strain>
    </source>
</reference>
<dbReference type="SMART" id="SM00212">
    <property type="entry name" value="UBCc"/>
    <property type="match status" value="1"/>
</dbReference>
<feature type="compositionally biased region" description="Acidic residues" evidence="3">
    <location>
        <begin position="675"/>
        <end position="686"/>
    </location>
</feature>
<organism evidence="5 6">
    <name type="scientific">Stereocaulon virgatum</name>
    <dbReference type="NCBI Taxonomy" id="373712"/>
    <lineage>
        <taxon>Eukaryota</taxon>
        <taxon>Fungi</taxon>
        <taxon>Dikarya</taxon>
        <taxon>Ascomycota</taxon>
        <taxon>Pezizomycotina</taxon>
        <taxon>Lecanoromycetes</taxon>
        <taxon>OSLEUM clade</taxon>
        <taxon>Lecanoromycetidae</taxon>
        <taxon>Lecanorales</taxon>
        <taxon>Lecanorineae</taxon>
        <taxon>Stereocaulaceae</taxon>
        <taxon>Stereocaulon</taxon>
    </lineage>
</organism>
<dbReference type="SUPFAM" id="SSF54495">
    <property type="entry name" value="UBC-like"/>
    <property type="match status" value="1"/>
</dbReference>
<proteinExistence type="predicted"/>